<evidence type="ECO:0000259" key="1">
    <source>
        <dbReference type="Pfam" id="PF14534"/>
    </source>
</evidence>
<organism evidence="2 3">
    <name type="scientific">Tsuneonella dongtanensis</name>
    <dbReference type="NCBI Taxonomy" id="692370"/>
    <lineage>
        <taxon>Bacteria</taxon>
        <taxon>Pseudomonadati</taxon>
        <taxon>Pseudomonadota</taxon>
        <taxon>Alphaproteobacteria</taxon>
        <taxon>Sphingomonadales</taxon>
        <taxon>Erythrobacteraceae</taxon>
        <taxon>Tsuneonella</taxon>
    </lineage>
</organism>
<gene>
    <name evidence="2" type="ORF">A6F68_02255</name>
</gene>
<dbReference type="KEGG" id="ado:A6F68_02255"/>
<name>A0A1B2AFE8_9SPHN</name>
<dbReference type="Pfam" id="PF14534">
    <property type="entry name" value="DUF4440"/>
    <property type="match status" value="1"/>
</dbReference>
<dbReference type="AlphaFoldDB" id="A0A1B2AFE8"/>
<dbReference type="STRING" id="692370.A6F68_02255"/>
<evidence type="ECO:0000313" key="3">
    <source>
        <dbReference type="Proteomes" id="UP000092932"/>
    </source>
</evidence>
<keyword evidence="3" id="KW-1185">Reference proteome</keyword>
<reference evidence="2 3" key="1">
    <citation type="submission" date="2016-07" db="EMBL/GenBank/DDBJ databases">
        <title>Complete genome sequence of Altererythrobacter dongtanensis KCTC 22672, a type strain with esterase isolated from tidal flat.</title>
        <authorList>
            <person name="Cheng H."/>
            <person name="Wu Y.-H."/>
            <person name="Zhou P."/>
            <person name="Huo Y.-Y."/>
            <person name="Wang C.-S."/>
            <person name="Xu X.-W."/>
        </authorList>
    </citation>
    <scope>NUCLEOTIDE SEQUENCE [LARGE SCALE GENOMIC DNA]</scope>
    <source>
        <strain evidence="2 3">KCTC 22672</strain>
    </source>
</reference>
<proteinExistence type="predicted"/>
<dbReference type="Proteomes" id="UP000092932">
    <property type="component" value="Chromosome"/>
</dbReference>
<dbReference type="InterPro" id="IPR032710">
    <property type="entry name" value="NTF2-like_dom_sf"/>
</dbReference>
<dbReference type="InterPro" id="IPR027843">
    <property type="entry name" value="DUF4440"/>
</dbReference>
<sequence>MNDFASTIEALEHRWMRAWINRDRKDMKALADRDLVILFGSAHPAILDRASWLDAAETRLRCTGYRYGSIYTRRQGKSAIFAAPIELESTVDGRPVLDNTFVVSIWRRTAVRRRWLLIERVFAGQDTDADLPRDVRSMQLWR</sequence>
<dbReference type="SUPFAM" id="SSF54427">
    <property type="entry name" value="NTF2-like"/>
    <property type="match status" value="1"/>
</dbReference>
<protein>
    <recommendedName>
        <fullName evidence="1">DUF4440 domain-containing protein</fullName>
    </recommendedName>
</protein>
<dbReference type="Gene3D" id="3.10.450.50">
    <property type="match status" value="1"/>
</dbReference>
<evidence type="ECO:0000313" key="2">
    <source>
        <dbReference type="EMBL" id="ANY20755.1"/>
    </source>
</evidence>
<dbReference type="OrthoDB" id="7564479at2"/>
<dbReference type="EMBL" id="CP016591">
    <property type="protein sequence ID" value="ANY20755.1"/>
    <property type="molecule type" value="Genomic_DNA"/>
</dbReference>
<accession>A0A1B2AFE8</accession>
<dbReference type="RefSeq" id="WP_067679982.1">
    <property type="nucleotide sequence ID" value="NZ_CP016591.1"/>
</dbReference>
<feature type="domain" description="DUF4440" evidence="1">
    <location>
        <begin position="8"/>
        <end position="116"/>
    </location>
</feature>